<organism evidence="2 3">
    <name type="scientific">Thalassotalea piscium</name>
    <dbReference type="NCBI Taxonomy" id="1230533"/>
    <lineage>
        <taxon>Bacteria</taxon>
        <taxon>Pseudomonadati</taxon>
        <taxon>Pseudomonadota</taxon>
        <taxon>Gammaproteobacteria</taxon>
        <taxon>Alteromonadales</taxon>
        <taxon>Colwelliaceae</taxon>
        <taxon>Thalassotalea</taxon>
    </lineage>
</organism>
<dbReference type="EMBL" id="JACHHU010000030">
    <property type="protein sequence ID" value="MBB6544473.1"/>
    <property type="molecule type" value="Genomic_DNA"/>
</dbReference>
<gene>
    <name evidence="2" type="ORF">HNQ55_003006</name>
</gene>
<sequence>MSHDENFKDSSSFIHLLGALAALFATALLPMLAGWFTLLS</sequence>
<keyword evidence="1" id="KW-0472">Membrane</keyword>
<keyword evidence="1" id="KW-1133">Transmembrane helix</keyword>
<keyword evidence="3" id="KW-1185">Reference proteome</keyword>
<feature type="transmembrane region" description="Helical" evidence="1">
    <location>
        <begin position="12"/>
        <end position="38"/>
    </location>
</feature>
<name>A0A7X0NJ94_9GAMM</name>
<evidence type="ECO:0000256" key="1">
    <source>
        <dbReference type="SAM" id="Phobius"/>
    </source>
</evidence>
<reference evidence="2 3" key="1">
    <citation type="submission" date="2020-08" db="EMBL/GenBank/DDBJ databases">
        <title>Genomic Encyclopedia of Type Strains, Phase IV (KMG-IV): sequencing the most valuable type-strain genomes for metagenomic binning, comparative biology and taxonomic classification.</title>
        <authorList>
            <person name="Goeker M."/>
        </authorList>
    </citation>
    <scope>NUCLEOTIDE SEQUENCE [LARGE SCALE GENOMIC DNA]</scope>
    <source>
        <strain evidence="2 3">DSM 26287</strain>
    </source>
</reference>
<proteinExistence type="predicted"/>
<keyword evidence="1" id="KW-0812">Transmembrane</keyword>
<dbReference type="RefSeq" id="WP_281401855.1">
    <property type="nucleotide sequence ID" value="NZ_AP027362.1"/>
</dbReference>
<dbReference type="AlphaFoldDB" id="A0A7X0NJ94"/>
<comment type="caution">
    <text evidence="2">The sequence shown here is derived from an EMBL/GenBank/DDBJ whole genome shotgun (WGS) entry which is preliminary data.</text>
</comment>
<evidence type="ECO:0000313" key="2">
    <source>
        <dbReference type="EMBL" id="MBB6544473.1"/>
    </source>
</evidence>
<dbReference type="Proteomes" id="UP000537141">
    <property type="component" value="Unassembled WGS sequence"/>
</dbReference>
<evidence type="ECO:0000313" key="3">
    <source>
        <dbReference type="Proteomes" id="UP000537141"/>
    </source>
</evidence>
<accession>A0A7X0NJ94</accession>
<protein>
    <submittedName>
        <fullName evidence="2">Uncharacterized protein</fullName>
    </submittedName>
</protein>